<dbReference type="AlphaFoldDB" id="A0A2T9YPN9"/>
<dbReference type="PROSITE" id="PS50158">
    <property type="entry name" value="ZF_CCHC"/>
    <property type="match status" value="1"/>
</dbReference>
<sequence length="300" mass="34342">FEIPTFLEIDKFVLALTYRGCKPVCSFCKQQGHWKSDCPELEKFKQNKLKNTKKNSKSNQNTVGLAPKSAMETKLKTMFADINKKINQEAQKKYKEPEEHTIKSMQKKIDNFFGKSTKKEQKIILGEVHNEIAPQVKAIKDSTKPTKLQSLELNNKNKDIKQSKGSNLELLYQPIYADSSYLFTPNFIKVWDKSDENYTENNVSVAIIDMDLVNELADNNGINDAEMQTNPTILCLQETHTKTGSELMIATQNSLVWAISELRNEYSWMSVKVNPKTASGEEYEIIVVNIRTPHVVQKKK</sequence>
<keyword evidence="1" id="KW-0479">Metal-binding</keyword>
<evidence type="ECO:0000313" key="3">
    <source>
        <dbReference type="EMBL" id="PVU94325.1"/>
    </source>
</evidence>
<dbReference type="SMART" id="SM00343">
    <property type="entry name" value="ZnF_C2HC"/>
    <property type="match status" value="1"/>
</dbReference>
<gene>
    <name evidence="3" type="ORF">BB561_002623</name>
</gene>
<protein>
    <recommendedName>
        <fullName evidence="2">CCHC-type domain-containing protein</fullName>
    </recommendedName>
</protein>
<feature type="non-terminal residue" evidence="3">
    <location>
        <position position="1"/>
    </location>
</feature>
<feature type="domain" description="CCHC-type" evidence="2">
    <location>
        <begin position="25"/>
        <end position="40"/>
    </location>
</feature>
<dbReference type="SUPFAM" id="SSF57756">
    <property type="entry name" value="Retrovirus zinc finger-like domains"/>
    <property type="match status" value="1"/>
</dbReference>
<evidence type="ECO:0000313" key="4">
    <source>
        <dbReference type="Proteomes" id="UP000245383"/>
    </source>
</evidence>
<dbReference type="GO" id="GO:0008270">
    <property type="term" value="F:zinc ion binding"/>
    <property type="evidence" value="ECO:0007669"/>
    <property type="project" value="UniProtKB-KW"/>
</dbReference>
<comment type="caution">
    <text evidence="3">The sequence shown here is derived from an EMBL/GenBank/DDBJ whole genome shotgun (WGS) entry which is preliminary data.</text>
</comment>
<dbReference type="Pfam" id="PF00098">
    <property type="entry name" value="zf-CCHC"/>
    <property type="match status" value="1"/>
</dbReference>
<evidence type="ECO:0000256" key="1">
    <source>
        <dbReference type="PROSITE-ProRule" id="PRU00047"/>
    </source>
</evidence>
<keyword evidence="4" id="KW-1185">Reference proteome</keyword>
<dbReference type="Proteomes" id="UP000245383">
    <property type="component" value="Unassembled WGS sequence"/>
</dbReference>
<accession>A0A2T9YPN9</accession>
<dbReference type="GO" id="GO:0003676">
    <property type="term" value="F:nucleic acid binding"/>
    <property type="evidence" value="ECO:0007669"/>
    <property type="project" value="InterPro"/>
</dbReference>
<proteinExistence type="predicted"/>
<keyword evidence="1" id="KW-0862">Zinc</keyword>
<reference evidence="3 4" key="1">
    <citation type="journal article" date="2018" name="MBio">
        <title>Comparative Genomics Reveals the Core Gene Toolbox for the Fungus-Insect Symbiosis.</title>
        <authorList>
            <person name="Wang Y."/>
            <person name="Stata M."/>
            <person name="Wang W."/>
            <person name="Stajich J.E."/>
            <person name="White M.M."/>
            <person name="Moncalvo J.M."/>
        </authorList>
    </citation>
    <scope>NUCLEOTIDE SEQUENCE [LARGE SCALE GENOMIC DNA]</scope>
    <source>
        <strain evidence="3 4">SWE-8-4</strain>
    </source>
</reference>
<keyword evidence="1" id="KW-0863">Zinc-finger</keyword>
<dbReference type="Gene3D" id="4.10.60.10">
    <property type="entry name" value="Zinc finger, CCHC-type"/>
    <property type="match status" value="1"/>
</dbReference>
<dbReference type="InterPro" id="IPR001878">
    <property type="entry name" value="Znf_CCHC"/>
</dbReference>
<dbReference type="InterPro" id="IPR036875">
    <property type="entry name" value="Znf_CCHC_sf"/>
</dbReference>
<organism evidence="3 4">
    <name type="scientific">Smittium simulii</name>
    <dbReference type="NCBI Taxonomy" id="133385"/>
    <lineage>
        <taxon>Eukaryota</taxon>
        <taxon>Fungi</taxon>
        <taxon>Fungi incertae sedis</taxon>
        <taxon>Zoopagomycota</taxon>
        <taxon>Kickxellomycotina</taxon>
        <taxon>Harpellomycetes</taxon>
        <taxon>Harpellales</taxon>
        <taxon>Legeriomycetaceae</taxon>
        <taxon>Smittium</taxon>
    </lineage>
</organism>
<name>A0A2T9YPN9_9FUNG</name>
<evidence type="ECO:0000259" key="2">
    <source>
        <dbReference type="PROSITE" id="PS50158"/>
    </source>
</evidence>
<dbReference type="STRING" id="133385.A0A2T9YPN9"/>
<dbReference type="EMBL" id="MBFR01000095">
    <property type="protein sequence ID" value="PVU94325.1"/>
    <property type="molecule type" value="Genomic_DNA"/>
</dbReference>
<dbReference type="OrthoDB" id="5534248at2759"/>